<evidence type="ECO:0000256" key="4">
    <source>
        <dbReference type="ARBA" id="ARBA00022695"/>
    </source>
</evidence>
<evidence type="ECO:0000256" key="8">
    <source>
        <dbReference type="ARBA" id="ARBA00023163"/>
    </source>
</evidence>
<dbReference type="EMBL" id="FUWV01000002">
    <property type="protein sequence ID" value="SJZ43077.1"/>
    <property type="molecule type" value="Genomic_DNA"/>
</dbReference>
<keyword evidence="8" id="KW-0804">Transcription</keyword>
<keyword evidence="7" id="KW-0238">DNA-binding</keyword>
<evidence type="ECO:0000259" key="9">
    <source>
        <dbReference type="Pfam" id="PF04552"/>
    </source>
</evidence>
<dbReference type="InterPro" id="IPR000394">
    <property type="entry name" value="RNA_pol_sigma_54"/>
</dbReference>
<evidence type="ECO:0000256" key="5">
    <source>
        <dbReference type="ARBA" id="ARBA00023015"/>
    </source>
</evidence>
<dbReference type="RefSeq" id="WP_087678023.1">
    <property type="nucleotide sequence ID" value="NZ_FUWV01000002.1"/>
</dbReference>
<dbReference type="PRINTS" id="PR00045">
    <property type="entry name" value="SIGMA54FCT"/>
</dbReference>
<dbReference type="InterPro" id="IPR038709">
    <property type="entry name" value="RpoN_core-bd_sf"/>
</dbReference>
<keyword evidence="12" id="KW-1185">Reference proteome</keyword>
<dbReference type="Pfam" id="PF04963">
    <property type="entry name" value="Sigma54_CBD"/>
    <property type="match status" value="1"/>
</dbReference>
<dbReference type="GO" id="GO:0001216">
    <property type="term" value="F:DNA-binding transcription activator activity"/>
    <property type="evidence" value="ECO:0007669"/>
    <property type="project" value="InterPro"/>
</dbReference>
<evidence type="ECO:0000313" key="12">
    <source>
        <dbReference type="Proteomes" id="UP000196365"/>
    </source>
</evidence>
<proteinExistence type="inferred from homology"/>
<evidence type="ECO:0000256" key="2">
    <source>
        <dbReference type="ARBA" id="ARBA00022478"/>
    </source>
</evidence>
<dbReference type="PROSITE" id="PS50044">
    <property type="entry name" value="SIGMA54_3"/>
    <property type="match status" value="1"/>
</dbReference>
<dbReference type="Gene3D" id="1.10.10.60">
    <property type="entry name" value="Homeodomain-like"/>
    <property type="match status" value="1"/>
</dbReference>
<evidence type="ECO:0000256" key="3">
    <source>
        <dbReference type="ARBA" id="ARBA00022679"/>
    </source>
</evidence>
<dbReference type="Pfam" id="PF04552">
    <property type="entry name" value="Sigma54_DBD"/>
    <property type="match status" value="1"/>
</dbReference>
<accession>A0A1T4KL33</accession>
<dbReference type="GO" id="GO:0016779">
    <property type="term" value="F:nucleotidyltransferase activity"/>
    <property type="evidence" value="ECO:0007669"/>
    <property type="project" value="UniProtKB-KW"/>
</dbReference>
<dbReference type="GO" id="GO:0006352">
    <property type="term" value="P:DNA-templated transcription initiation"/>
    <property type="evidence" value="ECO:0007669"/>
    <property type="project" value="InterPro"/>
</dbReference>
<dbReference type="Proteomes" id="UP000196365">
    <property type="component" value="Unassembled WGS sequence"/>
</dbReference>
<name>A0A1T4KL33_9FIRM</name>
<keyword evidence="5" id="KW-0805">Transcription regulation</keyword>
<dbReference type="PROSITE" id="PS00717">
    <property type="entry name" value="SIGMA54_1"/>
    <property type="match status" value="1"/>
</dbReference>
<reference evidence="11 12" key="1">
    <citation type="submission" date="2017-02" db="EMBL/GenBank/DDBJ databases">
        <authorList>
            <person name="Peterson S.W."/>
        </authorList>
    </citation>
    <scope>NUCLEOTIDE SEQUENCE [LARGE SCALE GENOMIC DNA]</scope>
    <source>
        <strain evidence="11 12">DSM 15102</strain>
    </source>
</reference>
<evidence type="ECO:0000256" key="7">
    <source>
        <dbReference type="ARBA" id="ARBA00023125"/>
    </source>
</evidence>
<gene>
    <name evidence="11" type="ORF">SAMN02745973_00588</name>
</gene>
<evidence type="ECO:0000313" key="11">
    <source>
        <dbReference type="EMBL" id="SJZ43077.1"/>
    </source>
</evidence>
<dbReference type="InterPro" id="IPR007046">
    <property type="entry name" value="RNA_pol_sigma_54_core-bd"/>
</dbReference>
<feature type="domain" description="RNA polymerase sigma factor 54 DNA-binding" evidence="9">
    <location>
        <begin position="301"/>
        <end position="459"/>
    </location>
</feature>
<dbReference type="PROSITE" id="PS00718">
    <property type="entry name" value="SIGMA54_2"/>
    <property type="match status" value="1"/>
</dbReference>
<dbReference type="GO" id="GO:0000428">
    <property type="term" value="C:DNA-directed RNA polymerase complex"/>
    <property type="evidence" value="ECO:0007669"/>
    <property type="project" value="UniProtKB-KW"/>
</dbReference>
<dbReference type="NCBIfam" id="TIGR02395">
    <property type="entry name" value="rpoN_sigma"/>
    <property type="match status" value="1"/>
</dbReference>
<keyword evidence="6" id="KW-0731">Sigma factor</keyword>
<evidence type="ECO:0000259" key="10">
    <source>
        <dbReference type="Pfam" id="PF04963"/>
    </source>
</evidence>
<dbReference type="Gene3D" id="1.10.10.1330">
    <property type="entry name" value="RNA polymerase sigma-54 factor, core-binding domain"/>
    <property type="match status" value="1"/>
</dbReference>
<dbReference type="PANTHER" id="PTHR32248">
    <property type="entry name" value="RNA POLYMERASE SIGMA-54 FACTOR"/>
    <property type="match status" value="1"/>
</dbReference>
<dbReference type="AlphaFoldDB" id="A0A1T4KL33"/>
<dbReference type="GO" id="GO:0003677">
    <property type="term" value="F:DNA binding"/>
    <property type="evidence" value="ECO:0007669"/>
    <property type="project" value="UniProtKB-KW"/>
</dbReference>
<protein>
    <submittedName>
        <fullName evidence="11">RNA polymerase, sigma 54 subunit, RpoN/SigL</fullName>
    </submittedName>
</protein>
<sequence>MGLYFGLQLEQKQQLIMTPELRQAIEILQLPSFELNQLIEQELQKNPMIDLIEEQFTNEELDKESQEDTKEIDWEKYFDHNDTYYGGQREVNDQEYNQENYVKHSITLKEHLQFQLHISVVKPKYKKIGEYIIECIDNNGYLTVDIEEIAQILNEKLSDVENILYLIQSFDPSGVGARNLRECLSIQLKQMNYWDERMKKIIYNHLEDLANNRFQRISKKLGISCKEIQDIKDFIKTLEPKPGRIFATDQDVRYIIPDAYIKKIGDEYLVIINDSANPRLRINHFYKTLLKQEDKSSLTSKYLKEKLESAMWLIKSIEQRRSTLYNVVSSILEVQKDFFEQGVTALKPLTLKEIAEKLEIHESTVSRATNGKYVQTPKGLFELKYFFNSGIESKSGDMMASQGIKNMIKEIIEREDSSKPISDQKIADILKDKGIKISRRTVAKYRDEMGILSSSKRKRYV</sequence>
<comment type="similarity">
    <text evidence="1">Belongs to the sigma-54 factor family.</text>
</comment>
<dbReference type="Pfam" id="PF00309">
    <property type="entry name" value="Sigma54_AID"/>
    <property type="match status" value="1"/>
</dbReference>
<keyword evidence="4" id="KW-0548">Nucleotidyltransferase</keyword>
<keyword evidence="2" id="KW-0240">DNA-directed RNA polymerase</keyword>
<dbReference type="PIRSF" id="PIRSF000774">
    <property type="entry name" value="RpoN"/>
    <property type="match status" value="1"/>
</dbReference>
<evidence type="ECO:0000256" key="1">
    <source>
        <dbReference type="ARBA" id="ARBA00008798"/>
    </source>
</evidence>
<organism evidence="11 12">
    <name type="scientific">Garciella nitratireducens DSM 15102</name>
    <dbReference type="NCBI Taxonomy" id="1121911"/>
    <lineage>
        <taxon>Bacteria</taxon>
        <taxon>Bacillati</taxon>
        <taxon>Bacillota</taxon>
        <taxon>Clostridia</taxon>
        <taxon>Eubacteriales</taxon>
        <taxon>Eubacteriaceae</taxon>
        <taxon>Garciella</taxon>
    </lineage>
</organism>
<feature type="domain" description="RNA polymerase sigma factor 54 core-binding" evidence="10">
    <location>
        <begin position="99"/>
        <end position="286"/>
    </location>
</feature>
<dbReference type="PANTHER" id="PTHR32248:SF4">
    <property type="entry name" value="RNA POLYMERASE SIGMA-54 FACTOR"/>
    <property type="match status" value="1"/>
</dbReference>
<evidence type="ECO:0000256" key="6">
    <source>
        <dbReference type="ARBA" id="ARBA00023082"/>
    </source>
</evidence>
<dbReference type="OrthoDB" id="9814402at2"/>
<keyword evidence="3" id="KW-0808">Transferase</keyword>
<dbReference type="GO" id="GO:0016987">
    <property type="term" value="F:sigma factor activity"/>
    <property type="evidence" value="ECO:0007669"/>
    <property type="project" value="UniProtKB-KW"/>
</dbReference>
<dbReference type="InterPro" id="IPR007634">
    <property type="entry name" value="RNA_pol_sigma_54_DNA-bd"/>
</dbReference>